<dbReference type="AlphaFoldDB" id="A0A2Z4Y7A5"/>
<dbReference type="PANTHER" id="PTHR11851:SF49">
    <property type="entry name" value="MITOCHONDRIAL-PROCESSING PEPTIDASE SUBUNIT ALPHA"/>
    <property type="match status" value="1"/>
</dbReference>
<comment type="similarity">
    <text evidence="1">Belongs to the peptidase M16 family.</text>
</comment>
<evidence type="ECO:0000256" key="1">
    <source>
        <dbReference type="ARBA" id="ARBA00007261"/>
    </source>
</evidence>
<evidence type="ECO:0000313" key="4">
    <source>
        <dbReference type="EMBL" id="AXA37100.1"/>
    </source>
</evidence>
<dbReference type="Gene3D" id="3.30.830.10">
    <property type="entry name" value="Metalloenzyme, LuxS/M16 peptidase-like"/>
    <property type="match status" value="2"/>
</dbReference>
<feature type="domain" description="Peptidase M16 C-terminal" evidence="3">
    <location>
        <begin position="171"/>
        <end position="341"/>
    </location>
</feature>
<dbReference type="EMBL" id="CP030759">
    <property type="protein sequence ID" value="AXA37100.1"/>
    <property type="molecule type" value="Genomic_DNA"/>
</dbReference>
<proteinExistence type="inferred from homology"/>
<protein>
    <submittedName>
        <fullName evidence="4">Peptidase, M16 family</fullName>
    </submittedName>
</protein>
<organism evidence="4 5">
    <name type="scientific">Sumerlaea chitinivorans</name>
    <dbReference type="NCBI Taxonomy" id="2250252"/>
    <lineage>
        <taxon>Bacteria</taxon>
        <taxon>Candidatus Sumerlaeota</taxon>
        <taxon>Candidatus Sumerlaeia</taxon>
        <taxon>Candidatus Sumerlaeales</taxon>
        <taxon>Candidatus Sumerlaeaceae</taxon>
        <taxon>Candidatus Sumerlaea</taxon>
    </lineage>
</organism>
<dbReference type="SUPFAM" id="SSF63411">
    <property type="entry name" value="LuxS/MPP-like metallohydrolase"/>
    <property type="match status" value="2"/>
</dbReference>
<dbReference type="GO" id="GO:0046872">
    <property type="term" value="F:metal ion binding"/>
    <property type="evidence" value="ECO:0007669"/>
    <property type="project" value="InterPro"/>
</dbReference>
<evidence type="ECO:0000259" key="3">
    <source>
        <dbReference type="Pfam" id="PF05193"/>
    </source>
</evidence>
<dbReference type="Pfam" id="PF05193">
    <property type="entry name" value="Peptidase_M16_C"/>
    <property type="match status" value="1"/>
</dbReference>
<dbReference type="InterPro" id="IPR007863">
    <property type="entry name" value="Peptidase_M16_C"/>
</dbReference>
<evidence type="ECO:0000313" key="5">
    <source>
        <dbReference type="Proteomes" id="UP000262583"/>
    </source>
</evidence>
<dbReference type="KEGG" id="schv:BRCON_2323"/>
<dbReference type="Pfam" id="PF00675">
    <property type="entry name" value="Peptidase_M16"/>
    <property type="match status" value="1"/>
</dbReference>
<reference evidence="4 5" key="1">
    <citation type="submission" date="2018-05" db="EMBL/GenBank/DDBJ databases">
        <title>A metagenomic window into the 2 km-deep terrestrial subsurface aquifer revealed taxonomically and functionally diverse microbial community comprising novel uncultured bacterial lineages.</title>
        <authorList>
            <person name="Kadnikov V.V."/>
            <person name="Mardanov A.V."/>
            <person name="Beletsky A.V."/>
            <person name="Banks D."/>
            <person name="Pimenov N.V."/>
            <person name="Frank Y.A."/>
            <person name="Karnachuk O.V."/>
            <person name="Ravin N.V."/>
        </authorList>
    </citation>
    <scope>NUCLEOTIDE SEQUENCE [LARGE SCALE GENOMIC DNA]</scope>
    <source>
        <strain evidence="4">BY</strain>
    </source>
</reference>
<sequence length="411" mass="46117">MSSNIIDERLTCGARVLLVPSQANQIVALCAFLPIPGAIERADEAGLVGITLRMLLRGTKRRTADELAFAIESLGTSISFEVFQDFSLGSMVCTDDALEPSLNIFFEVLQEPSFEPAEFEKERQSTLAAIREQMDDKLAVTQRAFLRALYGEHSYGFSRLGELETVKEFRAEQAVALYGNFVDPSAALYVCVGNFDPDRVRELLNAVVIARPTAPMEGVIPEPLYVRNKTIHIDREFEQSFLIVGFPACPISSEDWVALRVLNSVLGEGMSSRLFVKLREGMGLAYATGSLVSFHVRGGHLAGYIGTKHESVELARDLMLEEFSRIREERVPEEELERAKNYVVGKNLIDHQRNARRAFYLGYWETVGRGYAMDELYPELIRKVGTDELHRVARKYLVEPTIVSVGQRIVQ</sequence>
<dbReference type="PANTHER" id="PTHR11851">
    <property type="entry name" value="METALLOPROTEASE"/>
    <property type="match status" value="1"/>
</dbReference>
<dbReference type="InterPro" id="IPR011249">
    <property type="entry name" value="Metalloenz_LuxS/M16"/>
</dbReference>
<feature type="domain" description="Peptidase M16 N-terminal" evidence="2">
    <location>
        <begin position="40"/>
        <end position="157"/>
    </location>
</feature>
<evidence type="ECO:0000259" key="2">
    <source>
        <dbReference type="Pfam" id="PF00675"/>
    </source>
</evidence>
<dbReference type="InterPro" id="IPR050361">
    <property type="entry name" value="MPP/UQCRC_Complex"/>
</dbReference>
<name>A0A2Z4Y7A5_SUMC1</name>
<dbReference type="InterPro" id="IPR011765">
    <property type="entry name" value="Pept_M16_N"/>
</dbReference>
<gene>
    <name evidence="4" type="ORF">BRCON_2323</name>
</gene>
<accession>A0A2Z4Y7A5</accession>
<dbReference type="Proteomes" id="UP000262583">
    <property type="component" value="Chromosome"/>
</dbReference>